<dbReference type="InterPro" id="IPR029068">
    <property type="entry name" value="Glyas_Bleomycin-R_OHBP_Dase"/>
</dbReference>
<feature type="domain" description="VOC" evidence="2">
    <location>
        <begin position="12"/>
        <end position="143"/>
    </location>
</feature>
<keyword evidence="4" id="KW-1185">Reference proteome</keyword>
<accession>A0ABS5RPB4</accession>
<dbReference type="Proteomes" id="UP001519535">
    <property type="component" value="Unassembled WGS sequence"/>
</dbReference>
<dbReference type="PANTHER" id="PTHR36113">
    <property type="entry name" value="LYASE, PUTATIVE-RELATED-RELATED"/>
    <property type="match status" value="1"/>
</dbReference>
<dbReference type="RefSeq" id="WP_214094737.1">
    <property type="nucleotide sequence ID" value="NZ_JAHCLR010000064.1"/>
</dbReference>
<evidence type="ECO:0000313" key="3">
    <source>
        <dbReference type="EMBL" id="MBS9535887.1"/>
    </source>
</evidence>
<dbReference type="InterPro" id="IPR051332">
    <property type="entry name" value="Fosfomycin_Res_Enzymes"/>
</dbReference>
<reference evidence="3 4" key="1">
    <citation type="submission" date="2021-05" db="EMBL/GenBank/DDBJ databases">
        <title>Mycobacterium acidophilum sp. nov., an extremely acid-tolerant member of the genus Mycobacterium.</title>
        <authorList>
            <person name="Xia J."/>
        </authorList>
    </citation>
    <scope>NUCLEOTIDE SEQUENCE [LARGE SCALE GENOMIC DNA]</scope>
    <source>
        <strain evidence="3 4">M1</strain>
    </source>
</reference>
<gene>
    <name evidence="3" type="ORF">KIH27_20085</name>
</gene>
<dbReference type="PANTHER" id="PTHR36113:SF6">
    <property type="entry name" value="FOSFOMYCIN RESISTANCE PROTEIN FOSX"/>
    <property type="match status" value="1"/>
</dbReference>
<dbReference type="Gene3D" id="3.10.180.10">
    <property type="entry name" value="2,3-Dihydroxybiphenyl 1,2-Dioxygenase, domain 1"/>
    <property type="match status" value="1"/>
</dbReference>
<comment type="caution">
    <text evidence="3">The sequence shown here is derived from an EMBL/GenBank/DDBJ whole genome shotgun (WGS) entry which is preliminary data.</text>
</comment>
<evidence type="ECO:0000256" key="1">
    <source>
        <dbReference type="ARBA" id="ARBA00022723"/>
    </source>
</evidence>
<sequence length="144" mass="15713">MSEGQTTPGISGVHHLSLTVTDVEASAAWYQRVFDLQRLPVTFPHHDAEQTGYAVLLVDPVSGLAIGLHVNTANDGKAFDEARTGLDHVSFQVATRAELQQWVDRLADLGVEHTGIRDLAEPFPFATVVFRDPDNIQLELIALG</sequence>
<dbReference type="InterPro" id="IPR037523">
    <property type="entry name" value="VOC_core"/>
</dbReference>
<name>A0ABS5RPB4_9MYCO</name>
<dbReference type="Pfam" id="PF00903">
    <property type="entry name" value="Glyoxalase"/>
    <property type="match status" value="1"/>
</dbReference>
<keyword evidence="1" id="KW-0479">Metal-binding</keyword>
<dbReference type="InterPro" id="IPR004360">
    <property type="entry name" value="Glyas_Fos-R_dOase_dom"/>
</dbReference>
<dbReference type="EMBL" id="JAHCLR010000064">
    <property type="protein sequence ID" value="MBS9535887.1"/>
    <property type="molecule type" value="Genomic_DNA"/>
</dbReference>
<dbReference type="PROSITE" id="PS51819">
    <property type="entry name" value="VOC"/>
    <property type="match status" value="1"/>
</dbReference>
<proteinExistence type="predicted"/>
<protein>
    <submittedName>
        <fullName evidence="3">VOC family protein</fullName>
    </submittedName>
</protein>
<evidence type="ECO:0000313" key="4">
    <source>
        <dbReference type="Proteomes" id="UP001519535"/>
    </source>
</evidence>
<organism evidence="3 4">
    <name type="scientific">Mycolicibacter acidiphilus</name>
    <dbReference type="NCBI Taxonomy" id="2835306"/>
    <lineage>
        <taxon>Bacteria</taxon>
        <taxon>Bacillati</taxon>
        <taxon>Actinomycetota</taxon>
        <taxon>Actinomycetes</taxon>
        <taxon>Mycobacteriales</taxon>
        <taxon>Mycobacteriaceae</taxon>
        <taxon>Mycolicibacter</taxon>
    </lineage>
</organism>
<dbReference type="SUPFAM" id="SSF54593">
    <property type="entry name" value="Glyoxalase/Bleomycin resistance protein/Dihydroxybiphenyl dioxygenase"/>
    <property type="match status" value="1"/>
</dbReference>
<evidence type="ECO:0000259" key="2">
    <source>
        <dbReference type="PROSITE" id="PS51819"/>
    </source>
</evidence>